<proteinExistence type="predicted"/>
<keyword evidence="3" id="KW-1185">Reference proteome</keyword>
<sequence length="377" mass="40801">MNARQSLWLLLAALSLCAALLALLLPLEVSRQRVELGPAPEVRGNPWLAAEHFLRSQQVAVERADSLRPALAAGAPQGRSLLLLGPRQQLDAAQQRRLLDWVAAGGHLILIAEGPPGAADPLLDRLGIGLRSAAAAADSADPWPELAKLALPGEPAPAYLAFDPHRRLTSRAPGILLQARSAYGSHLLQRRWGAGRVSVLADGAIWHNQRIAEHDHAWLLWYLTRGSQVTLLQRLGGESLPHLLLRHFPEALAALGLLLALLLWHLGLRQGPPLGDLPPPRRALGERLLASARFICRQQGHAALLVQLQQAVHELARQRHPGFEQLPAAARWAWLGQRAGLPTSTVARLMQAPDSSPGAAAFTAQVAHLQRLRNALS</sequence>
<reference evidence="3" key="1">
    <citation type="submission" date="2016-10" db="EMBL/GenBank/DDBJ databases">
        <authorList>
            <person name="Varghese N."/>
            <person name="Submissions S."/>
        </authorList>
    </citation>
    <scope>NUCLEOTIDE SEQUENCE [LARGE SCALE GENOMIC DNA]</scope>
    <source>
        <strain evidence="3">CCTCC 2012022</strain>
    </source>
</reference>
<dbReference type="STRING" id="1245526.SAMN05216580_1919"/>
<dbReference type="Proteomes" id="UP000243063">
    <property type="component" value="Chromosome I"/>
</dbReference>
<dbReference type="AlphaFoldDB" id="A0A1H2GR59"/>
<dbReference type="InterPro" id="IPR025646">
    <property type="entry name" value="DUF4350"/>
</dbReference>
<dbReference type="OrthoDB" id="6638317at2"/>
<dbReference type="EMBL" id="LT629780">
    <property type="protein sequence ID" value="SDU22024.1"/>
    <property type="molecule type" value="Genomic_DNA"/>
</dbReference>
<accession>A0A1H2GR59</accession>
<dbReference type="RefSeq" id="WP_090213920.1">
    <property type="nucleotide sequence ID" value="NZ_LT629780.1"/>
</dbReference>
<feature type="domain" description="DUF4350" evidence="1">
    <location>
        <begin position="43"/>
        <end position="224"/>
    </location>
</feature>
<organism evidence="2 3">
    <name type="scientific">Geopseudomonas guangdongensis</name>
    <dbReference type="NCBI Taxonomy" id="1245526"/>
    <lineage>
        <taxon>Bacteria</taxon>
        <taxon>Pseudomonadati</taxon>
        <taxon>Pseudomonadota</taxon>
        <taxon>Gammaproteobacteria</taxon>
        <taxon>Pseudomonadales</taxon>
        <taxon>Pseudomonadaceae</taxon>
        <taxon>Geopseudomonas</taxon>
    </lineage>
</organism>
<gene>
    <name evidence="2" type="ORF">SAMN05216580_1919</name>
</gene>
<name>A0A1H2GR59_9GAMM</name>
<dbReference type="Pfam" id="PF14258">
    <property type="entry name" value="DUF4350"/>
    <property type="match status" value="1"/>
</dbReference>
<evidence type="ECO:0000313" key="3">
    <source>
        <dbReference type="Proteomes" id="UP000243063"/>
    </source>
</evidence>
<evidence type="ECO:0000259" key="1">
    <source>
        <dbReference type="Pfam" id="PF14258"/>
    </source>
</evidence>
<protein>
    <recommendedName>
        <fullName evidence="1">DUF4350 domain-containing protein</fullName>
    </recommendedName>
</protein>
<evidence type="ECO:0000313" key="2">
    <source>
        <dbReference type="EMBL" id="SDU22024.1"/>
    </source>
</evidence>